<feature type="region of interest" description="Disordered" evidence="1">
    <location>
        <begin position="1"/>
        <end position="57"/>
    </location>
</feature>
<organism evidence="3 4">
    <name type="scientific">Apiospora rasikravindrae</name>
    <dbReference type="NCBI Taxonomy" id="990691"/>
    <lineage>
        <taxon>Eukaryota</taxon>
        <taxon>Fungi</taxon>
        <taxon>Dikarya</taxon>
        <taxon>Ascomycota</taxon>
        <taxon>Pezizomycotina</taxon>
        <taxon>Sordariomycetes</taxon>
        <taxon>Xylariomycetidae</taxon>
        <taxon>Amphisphaeriales</taxon>
        <taxon>Apiosporaceae</taxon>
        <taxon>Apiospora</taxon>
    </lineage>
</organism>
<keyword evidence="2" id="KW-0472">Membrane</keyword>
<evidence type="ECO:0000256" key="2">
    <source>
        <dbReference type="SAM" id="Phobius"/>
    </source>
</evidence>
<dbReference type="EMBL" id="JAQQWK010000003">
    <property type="protein sequence ID" value="KAK8045493.1"/>
    <property type="molecule type" value="Genomic_DNA"/>
</dbReference>
<evidence type="ECO:0008006" key="5">
    <source>
        <dbReference type="Google" id="ProtNLM"/>
    </source>
</evidence>
<feature type="transmembrane region" description="Helical" evidence="2">
    <location>
        <begin position="67"/>
        <end position="85"/>
    </location>
</feature>
<keyword evidence="4" id="KW-1185">Reference proteome</keyword>
<feature type="compositionally biased region" description="Pro residues" evidence="1">
    <location>
        <begin position="1"/>
        <end position="12"/>
    </location>
</feature>
<keyword evidence="2" id="KW-1133">Transmembrane helix</keyword>
<accession>A0ABR1TFS9</accession>
<reference evidence="3 4" key="1">
    <citation type="submission" date="2023-01" db="EMBL/GenBank/DDBJ databases">
        <title>Analysis of 21 Apiospora genomes using comparative genomics revels a genus with tremendous synthesis potential of carbohydrate active enzymes and secondary metabolites.</title>
        <authorList>
            <person name="Sorensen T."/>
        </authorList>
    </citation>
    <scope>NUCLEOTIDE SEQUENCE [LARGE SCALE GENOMIC DNA]</scope>
    <source>
        <strain evidence="3 4">CBS 33761</strain>
    </source>
</reference>
<sequence length="166" mass="18866">MPPSSSSSPPPRPPHHPPVQFEPRRFPQTSTVGQGLPGMPPPPVPRRPVTTVPSEQGWDRGFHNNSILNILSIFIILIIIIIPNTPNSINSISNSNNNNGGNGLRRSIIMHQRTVYRGNDHNLHRLRPHSNHLRSNAVLQRSRRQEPSTLLISYLNRNLKFQRHHR</sequence>
<name>A0ABR1TFS9_9PEZI</name>
<comment type="caution">
    <text evidence="3">The sequence shown here is derived from an EMBL/GenBank/DDBJ whole genome shotgun (WGS) entry which is preliminary data.</text>
</comment>
<protein>
    <recommendedName>
        <fullName evidence="5">Transmembrane protein</fullName>
    </recommendedName>
</protein>
<dbReference type="Proteomes" id="UP001444661">
    <property type="component" value="Unassembled WGS sequence"/>
</dbReference>
<evidence type="ECO:0000313" key="4">
    <source>
        <dbReference type="Proteomes" id="UP001444661"/>
    </source>
</evidence>
<keyword evidence="2" id="KW-0812">Transmembrane</keyword>
<evidence type="ECO:0000313" key="3">
    <source>
        <dbReference type="EMBL" id="KAK8045493.1"/>
    </source>
</evidence>
<gene>
    <name evidence="3" type="ORF">PG993_005517</name>
</gene>
<evidence type="ECO:0000256" key="1">
    <source>
        <dbReference type="SAM" id="MobiDB-lite"/>
    </source>
</evidence>
<proteinExistence type="predicted"/>